<proteinExistence type="predicted"/>
<gene>
    <name evidence="4" type="primary">rpfG_6</name>
    <name evidence="4" type="ORF">Psch_02798</name>
</gene>
<evidence type="ECO:0000313" key="4">
    <source>
        <dbReference type="EMBL" id="TEB05757.1"/>
    </source>
</evidence>
<dbReference type="CDD" id="cd01949">
    <property type="entry name" value="GGDEF"/>
    <property type="match status" value="1"/>
</dbReference>
<evidence type="ECO:0000259" key="3">
    <source>
        <dbReference type="PROSITE" id="PS51832"/>
    </source>
</evidence>
<dbReference type="Pfam" id="PF13487">
    <property type="entry name" value="HD_5"/>
    <property type="match status" value="1"/>
</dbReference>
<feature type="transmembrane region" description="Helical" evidence="1">
    <location>
        <begin position="46"/>
        <end position="64"/>
    </location>
</feature>
<feature type="transmembrane region" description="Helical" evidence="1">
    <location>
        <begin position="112"/>
        <end position="139"/>
    </location>
</feature>
<keyword evidence="1" id="KW-1133">Transmembrane helix</keyword>
<dbReference type="CDD" id="cd00077">
    <property type="entry name" value="HDc"/>
    <property type="match status" value="1"/>
</dbReference>
<feature type="domain" description="GGDEF" evidence="2">
    <location>
        <begin position="220"/>
        <end position="354"/>
    </location>
</feature>
<dbReference type="Pfam" id="PF00990">
    <property type="entry name" value="GGDEF"/>
    <property type="match status" value="1"/>
</dbReference>
<dbReference type="PROSITE" id="PS51832">
    <property type="entry name" value="HD_GYP"/>
    <property type="match status" value="1"/>
</dbReference>
<keyword evidence="1" id="KW-0472">Membrane</keyword>
<sequence>MKRWEEIRKESISEHILVAHVISVLIFFMAFLTMTNVPLDGGLYKLILISLMGAFIGLAVFYYIVNRIVSGVLLASNPNLTDSFLLLFSYITAVSILFLTGKADSIVKIIFIIPVIIASTSLGKTAGLITAGFSGAILFYFDFKAGFEPGPSVKFQADIINSMVLFTLAWLFGGFADTERVARENLTLLANTDDLTGMSNHRHFQEVLRESVESAEKNNKSLSLIKLDIDYFKFYNKNYGYQQGDEVLIQVAGIINSVVKWRPCFAARYGSDEFTVIVPDTNSEGLKIAERIRKKIETHSFPGAEVLPNGRITVSLGVAGFPEQGSTPEGLLRLADEAMYKAKYSRNRVQLYFSVIDDLRDSFNGAERDFFHSIKTLLTIINAKDRYTFGHSERVVYYSLKLAEKLNFTTEEMLILRYGAILHDIGKLEISRDILNSTEALKPSDLAILQKHPEWGGDIVRPISSLKKVIPTIIHHHENYDGTGYPEGLAGEGIPLQARILRITDSFDAMTTDRPYKKAKNFVEACAELKSCSGSLFDPGLVDVFLKLIAEIKNEHPDFNYLSSTQAGFTYT</sequence>
<feature type="domain" description="HD-GYP" evidence="3">
    <location>
        <begin position="366"/>
        <end position="561"/>
    </location>
</feature>
<dbReference type="InterPro" id="IPR000160">
    <property type="entry name" value="GGDEF_dom"/>
</dbReference>
<dbReference type="PANTHER" id="PTHR43155:SF2">
    <property type="entry name" value="CYCLIC DI-GMP PHOSPHODIESTERASE PA4108"/>
    <property type="match status" value="1"/>
</dbReference>
<dbReference type="SMART" id="SM00471">
    <property type="entry name" value="HDc"/>
    <property type="match status" value="1"/>
</dbReference>
<dbReference type="InterPro" id="IPR037522">
    <property type="entry name" value="HD_GYP_dom"/>
</dbReference>
<dbReference type="AlphaFoldDB" id="A0A4Y7RBP6"/>
<protein>
    <submittedName>
        <fullName evidence="4">Cyclic di-GMP phosphodiesterase response regulator RpfG</fullName>
        <ecNumber evidence="4">3.1.4.52</ecNumber>
    </submittedName>
</protein>
<dbReference type="SUPFAM" id="SSF55073">
    <property type="entry name" value="Nucleotide cyclase"/>
    <property type="match status" value="1"/>
</dbReference>
<dbReference type="PROSITE" id="PS50887">
    <property type="entry name" value="GGDEF"/>
    <property type="match status" value="1"/>
</dbReference>
<evidence type="ECO:0000313" key="5">
    <source>
        <dbReference type="Proteomes" id="UP000298324"/>
    </source>
</evidence>
<feature type="transmembrane region" description="Helical" evidence="1">
    <location>
        <begin position="84"/>
        <end position="100"/>
    </location>
</feature>
<dbReference type="Proteomes" id="UP000298324">
    <property type="component" value="Unassembled WGS sequence"/>
</dbReference>
<dbReference type="SUPFAM" id="SSF109604">
    <property type="entry name" value="HD-domain/PDEase-like"/>
    <property type="match status" value="1"/>
</dbReference>
<dbReference type="InterPro" id="IPR043128">
    <property type="entry name" value="Rev_trsase/Diguanyl_cyclase"/>
</dbReference>
<organism evidence="4 5">
    <name type="scientific">Pelotomaculum schinkii</name>
    <dbReference type="NCBI Taxonomy" id="78350"/>
    <lineage>
        <taxon>Bacteria</taxon>
        <taxon>Bacillati</taxon>
        <taxon>Bacillota</taxon>
        <taxon>Clostridia</taxon>
        <taxon>Eubacteriales</taxon>
        <taxon>Desulfotomaculaceae</taxon>
        <taxon>Pelotomaculum</taxon>
    </lineage>
</organism>
<keyword evidence="1" id="KW-0812">Transmembrane</keyword>
<dbReference type="Gene3D" id="3.30.70.270">
    <property type="match status" value="1"/>
</dbReference>
<dbReference type="GO" id="GO:0071111">
    <property type="term" value="F:cyclic-guanylate-specific phosphodiesterase activity"/>
    <property type="evidence" value="ECO:0007669"/>
    <property type="project" value="UniProtKB-EC"/>
</dbReference>
<keyword evidence="4" id="KW-0378">Hydrolase</keyword>
<keyword evidence="5" id="KW-1185">Reference proteome</keyword>
<dbReference type="EMBL" id="QFGA01000002">
    <property type="protein sequence ID" value="TEB05757.1"/>
    <property type="molecule type" value="Genomic_DNA"/>
</dbReference>
<dbReference type="RefSeq" id="WP_134216541.1">
    <property type="nucleotide sequence ID" value="NZ_QFGA01000002.1"/>
</dbReference>
<name>A0A4Y7RBP6_9FIRM</name>
<dbReference type="SMART" id="SM00267">
    <property type="entry name" value="GGDEF"/>
    <property type="match status" value="1"/>
</dbReference>
<comment type="caution">
    <text evidence="4">The sequence shown here is derived from an EMBL/GenBank/DDBJ whole genome shotgun (WGS) entry which is preliminary data.</text>
</comment>
<dbReference type="PANTHER" id="PTHR43155">
    <property type="entry name" value="CYCLIC DI-GMP PHOSPHODIESTERASE PA4108-RELATED"/>
    <property type="match status" value="1"/>
</dbReference>
<dbReference type="NCBIfam" id="TIGR00254">
    <property type="entry name" value="GGDEF"/>
    <property type="match status" value="1"/>
</dbReference>
<reference evidence="4 5" key="1">
    <citation type="journal article" date="2018" name="Environ. Microbiol.">
        <title>Novel energy conservation strategies and behaviour of Pelotomaculum schinkii driving syntrophic propionate catabolism.</title>
        <authorList>
            <person name="Hidalgo-Ahumada C.A.P."/>
            <person name="Nobu M.K."/>
            <person name="Narihiro T."/>
            <person name="Tamaki H."/>
            <person name="Liu W.T."/>
            <person name="Kamagata Y."/>
            <person name="Stams A.J.M."/>
            <person name="Imachi H."/>
            <person name="Sousa D.Z."/>
        </authorList>
    </citation>
    <scope>NUCLEOTIDE SEQUENCE [LARGE SCALE GENOMIC DNA]</scope>
    <source>
        <strain evidence="4 5">HH</strain>
    </source>
</reference>
<feature type="transmembrane region" description="Helical" evidence="1">
    <location>
        <begin position="12"/>
        <end position="34"/>
    </location>
</feature>
<dbReference type="InterPro" id="IPR029787">
    <property type="entry name" value="Nucleotide_cyclase"/>
</dbReference>
<dbReference type="EC" id="3.1.4.52" evidence="4"/>
<dbReference type="InterPro" id="IPR006675">
    <property type="entry name" value="HDIG_dom"/>
</dbReference>
<dbReference type="NCBIfam" id="TIGR00277">
    <property type="entry name" value="HDIG"/>
    <property type="match status" value="1"/>
</dbReference>
<accession>A0A4Y7RBP6</accession>
<evidence type="ECO:0000259" key="2">
    <source>
        <dbReference type="PROSITE" id="PS50887"/>
    </source>
</evidence>
<dbReference type="InterPro" id="IPR003607">
    <property type="entry name" value="HD/PDEase_dom"/>
</dbReference>
<evidence type="ECO:0000256" key="1">
    <source>
        <dbReference type="SAM" id="Phobius"/>
    </source>
</evidence>
<dbReference type="FunFam" id="3.30.70.270:FF:000001">
    <property type="entry name" value="Diguanylate cyclase domain protein"/>
    <property type="match status" value="1"/>
</dbReference>
<dbReference type="Gene3D" id="1.10.3210.10">
    <property type="entry name" value="Hypothetical protein af1432"/>
    <property type="match status" value="1"/>
</dbReference>